<evidence type="ECO:0000313" key="3">
    <source>
        <dbReference type="Proteomes" id="UP001642484"/>
    </source>
</evidence>
<evidence type="ECO:0000256" key="1">
    <source>
        <dbReference type="SAM" id="MobiDB-lite"/>
    </source>
</evidence>
<evidence type="ECO:0000313" key="2">
    <source>
        <dbReference type="EMBL" id="CAK9091752.1"/>
    </source>
</evidence>
<gene>
    <name evidence="2" type="ORF">CCMP2556_LOCUS43983</name>
</gene>
<accession>A0ABP0QU00</accession>
<dbReference type="Proteomes" id="UP001642484">
    <property type="component" value="Unassembled WGS sequence"/>
</dbReference>
<keyword evidence="3" id="KW-1185">Reference proteome</keyword>
<protein>
    <submittedName>
        <fullName evidence="2">Uncharacterized protein</fullName>
    </submittedName>
</protein>
<comment type="caution">
    <text evidence="2">The sequence shown here is derived from an EMBL/GenBank/DDBJ whole genome shotgun (WGS) entry which is preliminary data.</text>
</comment>
<proteinExistence type="predicted"/>
<sequence length="494" mass="54931">MATPDVWHRKPQGDDLEGLADLWDRDETFRRAVVKRRTLCIWPDAKKTGLISYETLQLNVHLMKMMVDFWCPRQSVAKTLPMDNLKWEAGVKAFRATIGLATRPSVVHCEAAAIKGFMSLIEIVEIDRLAQIGLRQSCRGRMKRPAAKDPMKTFWQALRTAFETIVQNKDPFWKFCQRRWNCAFPADGGLDHYPSTAVKLAEEFLEDSAVKSTAGLLLVDASSQGAESFPKTLAKSVGLGIAAHDISYDKSQNPRSAMDINESGGFLEYPPAFAAQVLRSRKALLRSKPRLPQAVRLRRGKGIGRRAADEAETGAPLLAAASAAVPVDPSRGPMDVDFPLTQADPPLTLSPDNQLGLSAESLRTEPTQVVPPEEGHRKKRMGAKKHCLATPGFTRKTQRSILERAIDETTDDQTVSKAIQKRLEKLGEAEAEDPLMEQAAENLAEGERLDFHLNWLSMNQDGVSVRTVTTRVLQRMFLKKYALLKRKYSSGATA</sequence>
<dbReference type="EMBL" id="CAXAMN010025006">
    <property type="protein sequence ID" value="CAK9091752.1"/>
    <property type="molecule type" value="Genomic_DNA"/>
</dbReference>
<feature type="region of interest" description="Disordered" evidence="1">
    <location>
        <begin position="365"/>
        <end position="384"/>
    </location>
</feature>
<reference evidence="2 3" key="1">
    <citation type="submission" date="2024-02" db="EMBL/GenBank/DDBJ databases">
        <authorList>
            <person name="Chen Y."/>
            <person name="Shah S."/>
            <person name="Dougan E. K."/>
            <person name="Thang M."/>
            <person name="Chan C."/>
        </authorList>
    </citation>
    <scope>NUCLEOTIDE SEQUENCE [LARGE SCALE GENOMIC DNA]</scope>
</reference>
<name>A0ABP0QU00_9DINO</name>
<organism evidence="2 3">
    <name type="scientific">Durusdinium trenchii</name>
    <dbReference type="NCBI Taxonomy" id="1381693"/>
    <lineage>
        <taxon>Eukaryota</taxon>
        <taxon>Sar</taxon>
        <taxon>Alveolata</taxon>
        <taxon>Dinophyceae</taxon>
        <taxon>Suessiales</taxon>
        <taxon>Symbiodiniaceae</taxon>
        <taxon>Durusdinium</taxon>
    </lineage>
</organism>